<dbReference type="EMBL" id="CP111021">
    <property type="protein sequence ID" value="WAR16729.1"/>
    <property type="molecule type" value="Genomic_DNA"/>
</dbReference>
<keyword evidence="6" id="KW-0472">Membrane</keyword>
<keyword evidence="3 10" id="KW-0732">Signal</keyword>
<feature type="disulfide bond" evidence="9">
    <location>
        <begin position="329"/>
        <end position="338"/>
    </location>
</feature>
<feature type="domain" description="EGF-like" evidence="11">
    <location>
        <begin position="340"/>
        <end position="376"/>
    </location>
</feature>
<evidence type="ECO:0000256" key="7">
    <source>
        <dbReference type="ARBA" id="ARBA00023157"/>
    </source>
</evidence>
<evidence type="ECO:0000256" key="6">
    <source>
        <dbReference type="ARBA" id="ARBA00023136"/>
    </source>
</evidence>
<dbReference type="PROSITE" id="PS50268">
    <property type="entry name" value="CADHERIN_2"/>
    <property type="match status" value="2"/>
</dbReference>
<dbReference type="InterPro" id="IPR002126">
    <property type="entry name" value="Cadherin-like_dom"/>
</dbReference>
<evidence type="ECO:0000256" key="9">
    <source>
        <dbReference type="PROSITE-ProRule" id="PRU00076"/>
    </source>
</evidence>
<keyword evidence="2 9" id="KW-0245">EGF-like domain</keyword>
<dbReference type="InterPro" id="IPR000152">
    <property type="entry name" value="EGF-type_Asp/Asn_hydroxyl_site"/>
</dbReference>
<keyword evidence="5 8" id="KW-0106">Calcium</keyword>
<dbReference type="SMART" id="SM00179">
    <property type="entry name" value="EGF_CA"/>
    <property type="match status" value="6"/>
</dbReference>
<dbReference type="InterPro" id="IPR000742">
    <property type="entry name" value="EGF"/>
</dbReference>
<dbReference type="CDD" id="cd11304">
    <property type="entry name" value="Cadherin_repeat"/>
    <property type="match status" value="2"/>
</dbReference>
<evidence type="ECO:0000256" key="10">
    <source>
        <dbReference type="SAM" id="SignalP"/>
    </source>
</evidence>
<evidence type="ECO:0000313" key="14">
    <source>
        <dbReference type="Proteomes" id="UP001164746"/>
    </source>
</evidence>
<feature type="domain" description="EGF-like" evidence="11">
    <location>
        <begin position="377"/>
        <end position="413"/>
    </location>
</feature>
<gene>
    <name evidence="13" type="ORF">MAR_031323</name>
</gene>
<evidence type="ECO:0000256" key="3">
    <source>
        <dbReference type="ARBA" id="ARBA00022729"/>
    </source>
</evidence>
<comment type="caution">
    <text evidence="9">Lacks conserved residue(s) required for the propagation of feature annotation.</text>
</comment>
<keyword evidence="7 9" id="KW-1015">Disulfide bond</keyword>
<dbReference type="PROSITE" id="PS00010">
    <property type="entry name" value="ASX_HYDROXYL"/>
    <property type="match status" value="1"/>
</dbReference>
<evidence type="ECO:0000256" key="8">
    <source>
        <dbReference type="PROSITE-ProRule" id="PRU00043"/>
    </source>
</evidence>
<dbReference type="PROSITE" id="PS00022">
    <property type="entry name" value="EGF_1"/>
    <property type="match status" value="6"/>
</dbReference>
<dbReference type="PROSITE" id="PS01186">
    <property type="entry name" value="EGF_2"/>
    <property type="match status" value="7"/>
</dbReference>
<evidence type="ECO:0000259" key="11">
    <source>
        <dbReference type="PROSITE" id="PS50026"/>
    </source>
</evidence>
<feature type="disulfide bond" evidence="9">
    <location>
        <begin position="440"/>
        <end position="449"/>
    </location>
</feature>
<organism evidence="13 14">
    <name type="scientific">Mya arenaria</name>
    <name type="common">Soft-shell clam</name>
    <dbReference type="NCBI Taxonomy" id="6604"/>
    <lineage>
        <taxon>Eukaryota</taxon>
        <taxon>Metazoa</taxon>
        <taxon>Spiralia</taxon>
        <taxon>Lophotrochozoa</taxon>
        <taxon>Mollusca</taxon>
        <taxon>Bivalvia</taxon>
        <taxon>Autobranchia</taxon>
        <taxon>Heteroconchia</taxon>
        <taxon>Euheterodonta</taxon>
        <taxon>Imparidentia</taxon>
        <taxon>Neoheterodontei</taxon>
        <taxon>Myida</taxon>
        <taxon>Myoidea</taxon>
        <taxon>Myidae</taxon>
        <taxon>Mya</taxon>
    </lineage>
</organism>
<feature type="disulfide bond" evidence="9">
    <location>
        <begin position="403"/>
        <end position="412"/>
    </location>
</feature>
<dbReference type="SUPFAM" id="SSF49313">
    <property type="entry name" value="Cadherin-like"/>
    <property type="match status" value="2"/>
</dbReference>
<dbReference type="Proteomes" id="UP001164746">
    <property type="component" value="Chromosome 10"/>
</dbReference>
<comment type="subcellular location">
    <subcellularLocation>
        <location evidence="1">Membrane</location>
    </subcellularLocation>
</comment>
<feature type="domain" description="EGF-like" evidence="11">
    <location>
        <begin position="266"/>
        <end position="302"/>
    </location>
</feature>
<dbReference type="CDD" id="cd00054">
    <property type="entry name" value="EGF_CA"/>
    <property type="match status" value="7"/>
</dbReference>
<dbReference type="Gene3D" id="2.10.25.10">
    <property type="entry name" value="Laminin"/>
    <property type="match status" value="7"/>
</dbReference>
<proteinExistence type="predicted"/>
<dbReference type="SMART" id="SM00181">
    <property type="entry name" value="EGF"/>
    <property type="match status" value="7"/>
</dbReference>
<dbReference type="InterPro" id="IPR013032">
    <property type="entry name" value="EGF-like_CS"/>
</dbReference>
<feature type="domain" description="EGF-like" evidence="11">
    <location>
        <begin position="303"/>
        <end position="339"/>
    </location>
</feature>
<feature type="disulfide bond" evidence="9">
    <location>
        <begin position="255"/>
        <end position="264"/>
    </location>
</feature>
<dbReference type="SMART" id="SM00112">
    <property type="entry name" value="CA"/>
    <property type="match status" value="2"/>
</dbReference>
<feature type="disulfide bond" evidence="9">
    <location>
        <begin position="292"/>
        <end position="301"/>
    </location>
</feature>
<feature type="signal peptide" evidence="10">
    <location>
        <begin position="1"/>
        <end position="22"/>
    </location>
</feature>
<keyword evidence="14" id="KW-1185">Reference proteome</keyword>
<feature type="domain" description="Cadherin" evidence="12">
    <location>
        <begin position="135"/>
        <end position="237"/>
    </location>
</feature>
<evidence type="ECO:0000256" key="4">
    <source>
        <dbReference type="ARBA" id="ARBA00022737"/>
    </source>
</evidence>
<reference evidence="13" key="1">
    <citation type="submission" date="2022-11" db="EMBL/GenBank/DDBJ databases">
        <title>Centuries of genome instability and evolution in soft-shell clam transmissible cancer (bioRxiv).</title>
        <authorList>
            <person name="Hart S.F.M."/>
            <person name="Yonemitsu M.A."/>
            <person name="Giersch R.M."/>
            <person name="Beal B.F."/>
            <person name="Arriagada G."/>
            <person name="Davis B.W."/>
            <person name="Ostrander E.A."/>
            <person name="Goff S.P."/>
            <person name="Metzger M.J."/>
        </authorList>
    </citation>
    <scope>NUCLEOTIDE SEQUENCE</scope>
    <source>
        <strain evidence="13">MELC-2E11</strain>
        <tissue evidence="13">Siphon/mantle</tissue>
    </source>
</reference>
<feature type="chain" id="PRO_5047312814" evidence="10">
    <location>
        <begin position="23"/>
        <end position="554"/>
    </location>
</feature>
<dbReference type="Pfam" id="PF00008">
    <property type="entry name" value="EGF"/>
    <property type="match status" value="3"/>
</dbReference>
<feature type="domain" description="EGF-like" evidence="11">
    <location>
        <begin position="451"/>
        <end position="487"/>
    </location>
</feature>
<evidence type="ECO:0000313" key="13">
    <source>
        <dbReference type="EMBL" id="WAR16729.1"/>
    </source>
</evidence>
<dbReference type="Gene3D" id="2.60.40.60">
    <property type="entry name" value="Cadherins"/>
    <property type="match status" value="2"/>
</dbReference>
<feature type="disulfide bond" evidence="9">
    <location>
        <begin position="366"/>
        <end position="375"/>
    </location>
</feature>
<keyword evidence="4" id="KW-0677">Repeat</keyword>
<evidence type="ECO:0000259" key="12">
    <source>
        <dbReference type="PROSITE" id="PS50268"/>
    </source>
</evidence>
<dbReference type="Pfam" id="PF12661">
    <property type="entry name" value="hEGF"/>
    <property type="match status" value="4"/>
</dbReference>
<dbReference type="PROSITE" id="PS00232">
    <property type="entry name" value="CADHERIN_1"/>
    <property type="match status" value="1"/>
</dbReference>
<accession>A0ABY7F7H5</accession>
<dbReference type="InterPro" id="IPR020894">
    <property type="entry name" value="Cadherin_CS"/>
</dbReference>
<dbReference type="PANTHER" id="PTHR24049">
    <property type="entry name" value="CRUMBS FAMILY MEMBER"/>
    <property type="match status" value="1"/>
</dbReference>
<dbReference type="InterPro" id="IPR001881">
    <property type="entry name" value="EGF-like_Ca-bd_dom"/>
</dbReference>
<evidence type="ECO:0000256" key="5">
    <source>
        <dbReference type="ARBA" id="ARBA00022837"/>
    </source>
</evidence>
<dbReference type="SUPFAM" id="SSF57196">
    <property type="entry name" value="EGF/Laminin"/>
    <property type="match status" value="7"/>
</dbReference>
<dbReference type="Pfam" id="PF00028">
    <property type="entry name" value="Cadherin"/>
    <property type="match status" value="1"/>
</dbReference>
<dbReference type="InterPro" id="IPR051022">
    <property type="entry name" value="Notch_Cell-Fate_Det"/>
</dbReference>
<feature type="disulfide bond" evidence="9">
    <location>
        <begin position="477"/>
        <end position="486"/>
    </location>
</feature>
<dbReference type="InterPro" id="IPR015919">
    <property type="entry name" value="Cadherin-like_sf"/>
</dbReference>
<dbReference type="PANTHER" id="PTHR24049:SF22">
    <property type="entry name" value="DROSOPHILA CRUMBS HOMOLOG"/>
    <property type="match status" value="1"/>
</dbReference>
<feature type="domain" description="EGF-like" evidence="11">
    <location>
        <begin position="229"/>
        <end position="265"/>
    </location>
</feature>
<feature type="domain" description="EGF-like" evidence="11">
    <location>
        <begin position="414"/>
        <end position="450"/>
    </location>
</feature>
<name>A0ABY7F7H5_MYAAR</name>
<evidence type="ECO:0000256" key="1">
    <source>
        <dbReference type="ARBA" id="ARBA00004370"/>
    </source>
</evidence>
<dbReference type="PROSITE" id="PS50026">
    <property type="entry name" value="EGF_3"/>
    <property type="match status" value="7"/>
</dbReference>
<feature type="domain" description="Cadherin" evidence="12">
    <location>
        <begin position="31"/>
        <end position="134"/>
    </location>
</feature>
<sequence>MLGRVFTVFTVVFTLTHRKVEGQPDFFRPDSPSDLSESITEDLSAGTSIYNIFATGGSGPLTYSIQTQSPATPAFTLQPTTSSADLYTPSGTALDRETVDAFEFVFSVTDGTDTVSSETFTVNILDVNDNAPQFENTSYTVSVFETVANGYSILTVSASDADQTATLKYYIKAGNGGNTFGLGQASGELTVTTSSNLNASTTPSYALRVEVQDNFGTNTGTATINISVIDDLCDPNPCQNSGTCALDTTSYNCTCTSGWSGINCDTDDPCFPQPCLNSGTCSISGTNYTCDCMSGYLGDTCNIVDPCEPSPCVNGATCARNSADYTCTCTSGWLGTNCSTDDPCEPQPCMNGGTCSVSGTDYTCSCPPGWINETCNLVDPCDPQPCLNGATCIDSGTNYRCNCSVGWIGEMCNIDDPCTPQPCLNSGTCRISGTIYTCDCMSGYLGDRCNIVDPCEPSPCANGATCARNSADYTCTCTSGWLGTNCSTVVIPFVIVSTAAAIAIVIYKLHASHIPCLGTNHRVSIVPEKGKSITSLQMDAKTATETNAGVNTDT</sequence>
<dbReference type="PRINTS" id="PR00205">
    <property type="entry name" value="CADHERIN"/>
</dbReference>
<protein>
    <submittedName>
        <fullName evidence="13">NOTC2-like protein</fullName>
    </submittedName>
</protein>
<evidence type="ECO:0000256" key="2">
    <source>
        <dbReference type="ARBA" id="ARBA00022536"/>
    </source>
</evidence>